<organism evidence="1 2">
    <name type="scientific">Trachipleistophora hominis</name>
    <name type="common">Microsporidian parasite</name>
    <dbReference type="NCBI Taxonomy" id="72359"/>
    <lineage>
        <taxon>Eukaryota</taxon>
        <taxon>Fungi</taxon>
        <taxon>Fungi incertae sedis</taxon>
        <taxon>Microsporidia</taxon>
        <taxon>Pleistophoridae</taxon>
        <taxon>Trachipleistophora</taxon>
    </lineage>
</organism>
<protein>
    <submittedName>
        <fullName evidence="1">Putative LRR containing protein</fullName>
    </submittedName>
</protein>
<accession>L7JRK4</accession>
<dbReference type="InParanoid" id="L7JRK4"/>
<dbReference type="EMBL" id="JH994077">
    <property type="protein sequence ID" value="ELQ74103.1"/>
    <property type="molecule type" value="Genomic_DNA"/>
</dbReference>
<gene>
    <name evidence="1" type="ORF">THOM_2999</name>
</gene>
<dbReference type="VEuPathDB" id="MicrosporidiaDB:THOM_2999"/>
<name>L7JRK4_TRAHO</name>
<keyword evidence="2" id="KW-1185">Reference proteome</keyword>
<dbReference type="AlphaFoldDB" id="L7JRK4"/>
<proteinExistence type="predicted"/>
<dbReference type="HOGENOM" id="CLU_622851_0_0_1"/>
<sequence length="504" mass="57674">MTSISMVNVVFPEPFVIDTNSNIEKLTINCYMGTIRLIGTNISGLLTNLYSLSADLEIIKLQDEMKYNVKIRNTLISEDLKIYCWLKTLELNTVRDKITSHISVMSKCESMKLRNHSGVLNMQPNLCFEMVFFSRAEFGYSMNTNTLVLNGELRLNTFFLPRWIEHLELNGLIMNNFEVFHLHNDLSDIEICNCIGTFNFADTFNIGELSIEHKNVIKVNNLKGLRANVHFKCLMLNRSLTISDNVAWIELNNVIMENDTVMNALSGCELITISWSLCAINWPIIKEEDVMICPKSGLWGLMRCPEDDLFEFDLYNATLTEQFVMSSSVVKACLLNVKVLRNISVVVNKSCKDLQLENCTGAVICHSLKLFDTFSVTCFDYSALFVHFTESSDVTLEISYEFNCRIVLRIALRSNNLSSIFLERYSLNNKVAEVTNHNTCSSFALVPIAPEQFAHNIEYAYETKTTNIDPMIIWKEHISINKAHRRLFGSQEITQINVRSFPHN</sequence>
<reference evidence="1 2" key="1">
    <citation type="journal article" date="2012" name="PLoS Pathog.">
        <title>The genome of the obligate intracellular parasite Trachipleistophora hominis: new insights into microsporidian genome dynamics and reductive evolution.</title>
        <authorList>
            <person name="Heinz E."/>
            <person name="Williams T.A."/>
            <person name="Nakjang S."/>
            <person name="Noel C.J."/>
            <person name="Swan D.C."/>
            <person name="Goldberg A.V."/>
            <person name="Harris S.R."/>
            <person name="Weinmaier T."/>
            <person name="Markert S."/>
            <person name="Becher D."/>
            <person name="Bernhardt J."/>
            <person name="Dagan T."/>
            <person name="Hacker C."/>
            <person name="Lucocq J.M."/>
            <person name="Schweder T."/>
            <person name="Rattei T."/>
            <person name="Hall N."/>
            <person name="Hirt R.P."/>
            <person name="Embley T.M."/>
        </authorList>
    </citation>
    <scope>NUCLEOTIDE SEQUENCE [LARGE SCALE GENOMIC DNA]</scope>
</reference>
<evidence type="ECO:0000313" key="2">
    <source>
        <dbReference type="Proteomes" id="UP000011185"/>
    </source>
</evidence>
<dbReference type="Proteomes" id="UP000011185">
    <property type="component" value="Unassembled WGS sequence"/>
</dbReference>
<evidence type="ECO:0000313" key="1">
    <source>
        <dbReference type="EMBL" id="ELQ74103.1"/>
    </source>
</evidence>